<evidence type="ECO:0000256" key="1">
    <source>
        <dbReference type="NCBIfam" id="TIGR01796"/>
    </source>
</evidence>
<reference evidence="4" key="1">
    <citation type="journal article" date="2019" name="Int. J. Syst. Evol. Microbiol.">
        <title>The Global Catalogue of Microorganisms (GCM) 10K type strain sequencing project: providing services to taxonomists for standard genome sequencing and annotation.</title>
        <authorList>
            <consortium name="The Broad Institute Genomics Platform"/>
            <consortium name="The Broad Institute Genome Sequencing Center for Infectious Disease"/>
            <person name="Wu L."/>
            <person name="Ma J."/>
        </authorList>
    </citation>
    <scope>NUCLEOTIDE SEQUENCE [LARGE SCALE GENOMIC DNA]</scope>
    <source>
        <strain evidence="4">ZS-22-S1</strain>
    </source>
</reference>
<dbReference type="EC" id="5.4.99.5" evidence="1 2"/>
<dbReference type="Gene3D" id="3.30.1330.40">
    <property type="entry name" value="RutC-like"/>
    <property type="match status" value="1"/>
</dbReference>
<proteinExistence type="predicted"/>
<dbReference type="PROSITE" id="PS51167">
    <property type="entry name" value="CHORISMATE_MUT_1"/>
    <property type="match status" value="1"/>
</dbReference>
<comment type="caution">
    <text evidence="3">The sequence shown here is derived from an EMBL/GenBank/DDBJ whole genome shotgun (WGS) entry which is preliminary data.</text>
</comment>
<comment type="catalytic activity">
    <reaction evidence="2">
        <text>chorismate = prephenate</text>
        <dbReference type="Rhea" id="RHEA:13897"/>
        <dbReference type="ChEBI" id="CHEBI:29748"/>
        <dbReference type="ChEBI" id="CHEBI:29934"/>
        <dbReference type="EC" id="5.4.99.5"/>
    </reaction>
</comment>
<evidence type="ECO:0000313" key="4">
    <source>
        <dbReference type="Proteomes" id="UP001595859"/>
    </source>
</evidence>
<dbReference type="GO" id="GO:0004106">
    <property type="term" value="F:chorismate mutase activity"/>
    <property type="evidence" value="ECO:0007669"/>
    <property type="project" value="UniProtKB-EC"/>
</dbReference>
<keyword evidence="2" id="KW-0057">Aromatic amino acid biosynthesis</keyword>
<name>A0ABV9S713_9PSEU</name>
<dbReference type="CDD" id="cd02185">
    <property type="entry name" value="AroH"/>
    <property type="match status" value="1"/>
</dbReference>
<dbReference type="InterPro" id="IPR035959">
    <property type="entry name" value="RutC-like_sf"/>
</dbReference>
<dbReference type="SUPFAM" id="SSF55298">
    <property type="entry name" value="YjgF-like"/>
    <property type="match status" value="1"/>
</dbReference>
<dbReference type="PIRSF" id="PIRSF005965">
    <property type="entry name" value="Chor_mut_AroH"/>
    <property type="match status" value="1"/>
</dbReference>
<dbReference type="RefSeq" id="WP_378058971.1">
    <property type="nucleotide sequence ID" value="NZ_JBHSIS010000017.1"/>
</dbReference>
<dbReference type="Pfam" id="PF07736">
    <property type="entry name" value="CM_1"/>
    <property type="match status" value="1"/>
</dbReference>
<keyword evidence="4" id="KW-1185">Reference proteome</keyword>
<dbReference type="InterPro" id="IPR008243">
    <property type="entry name" value="Chorismate_mutase_AroH"/>
</dbReference>
<evidence type="ECO:0000313" key="3">
    <source>
        <dbReference type="EMBL" id="MFC4856977.1"/>
    </source>
</evidence>
<dbReference type="EMBL" id="JBHSIS010000017">
    <property type="protein sequence ID" value="MFC4856977.1"/>
    <property type="molecule type" value="Genomic_DNA"/>
</dbReference>
<dbReference type="PANTHER" id="PTHR21164:SF0">
    <property type="entry name" value="CHORISMATE MUTASE AROH"/>
    <property type="match status" value="1"/>
</dbReference>
<organism evidence="3 4">
    <name type="scientific">Actinophytocola glycyrrhizae</name>
    <dbReference type="NCBI Taxonomy" id="2044873"/>
    <lineage>
        <taxon>Bacteria</taxon>
        <taxon>Bacillati</taxon>
        <taxon>Actinomycetota</taxon>
        <taxon>Actinomycetes</taxon>
        <taxon>Pseudonocardiales</taxon>
        <taxon>Pseudonocardiaceae</taxon>
    </lineage>
</organism>
<sequence>MRGAIQVDRDDPADVLAGTRELITEVLRCNGIGHAELISIVFTLTPDLTSCFPATAARDLGLVDVPLLCATEVPVPGALPRVVRLLAHIESDRPRSAVRHVYLRGATRLRPDLAA</sequence>
<dbReference type="NCBIfam" id="TIGR01796">
    <property type="entry name" value="CM_mono_aroH"/>
    <property type="match status" value="1"/>
</dbReference>
<keyword evidence="2 3" id="KW-0413">Isomerase</keyword>
<keyword evidence="2" id="KW-0028">Amino-acid biosynthesis</keyword>
<evidence type="ECO:0000256" key="2">
    <source>
        <dbReference type="PROSITE-ProRule" id="PRU00514"/>
    </source>
</evidence>
<accession>A0ABV9S713</accession>
<dbReference type="Proteomes" id="UP001595859">
    <property type="component" value="Unassembled WGS sequence"/>
</dbReference>
<gene>
    <name evidence="3" type="primary">aroH</name>
    <name evidence="3" type="ORF">ACFPCV_26070</name>
</gene>
<protein>
    <recommendedName>
        <fullName evidence="1 2">chorismate mutase</fullName>
        <ecNumber evidence="1 2">5.4.99.5</ecNumber>
    </recommendedName>
</protein>
<dbReference type="PANTHER" id="PTHR21164">
    <property type="entry name" value="CHORISMATE MUTASE"/>
    <property type="match status" value="1"/>
</dbReference>